<reference evidence="2" key="1">
    <citation type="journal article" date="2021" name="Front. Microbiol.">
        <title>Comprehensive Comparative Genomics and Phenotyping of Methylobacterium Species.</title>
        <authorList>
            <person name="Alessa O."/>
            <person name="Ogura Y."/>
            <person name="Fujitani Y."/>
            <person name="Takami H."/>
            <person name="Hayashi T."/>
            <person name="Sahin N."/>
            <person name="Tani A."/>
        </authorList>
    </citation>
    <scope>NUCLEOTIDE SEQUENCE</scope>
    <source>
        <strain evidence="2">DSM 23674</strain>
    </source>
</reference>
<feature type="compositionally biased region" description="Pro residues" evidence="1">
    <location>
        <begin position="19"/>
        <end position="31"/>
    </location>
</feature>
<organism evidence="2 3">
    <name type="scientific">Methylobacterium thuringiense</name>
    <dbReference type="NCBI Taxonomy" id="1003091"/>
    <lineage>
        <taxon>Bacteria</taxon>
        <taxon>Pseudomonadati</taxon>
        <taxon>Pseudomonadota</taxon>
        <taxon>Alphaproteobacteria</taxon>
        <taxon>Hyphomicrobiales</taxon>
        <taxon>Methylobacteriaceae</taxon>
        <taxon>Methylobacterium</taxon>
    </lineage>
</organism>
<name>A0ABQ4TNN0_9HYPH</name>
<reference evidence="2" key="2">
    <citation type="submission" date="2021-08" db="EMBL/GenBank/DDBJ databases">
        <authorList>
            <person name="Tani A."/>
            <person name="Ola A."/>
            <person name="Ogura Y."/>
            <person name="Katsura K."/>
            <person name="Hayashi T."/>
        </authorList>
    </citation>
    <scope>NUCLEOTIDE SEQUENCE</scope>
    <source>
        <strain evidence="2">DSM 23674</strain>
    </source>
</reference>
<evidence type="ECO:0000313" key="2">
    <source>
        <dbReference type="EMBL" id="GJE56896.1"/>
    </source>
</evidence>
<evidence type="ECO:0000313" key="3">
    <source>
        <dbReference type="Proteomes" id="UP001055101"/>
    </source>
</evidence>
<sequence length="31" mass="3293">MPALSIPLSAGRPKRPPCDRPNPPIDTLPKG</sequence>
<accession>A0ABQ4TNN0</accession>
<comment type="caution">
    <text evidence="2">The sequence shown here is derived from an EMBL/GenBank/DDBJ whole genome shotgun (WGS) entry which is preliminary data.</text>
</comment>
<protein>
    <submittedName>
        <fullName evidence="2">Uncharacterized protein</fullName>
    </submittedName>
</protein>
<proteinExistence type="predicted"/>
<keyword evidence="3" id="KW-1185">Reference proteome</keyword>
<gene>
    <name evidence="2" type="ORF">EKPJFOCH_3406</name>
</gene>
<feature type="region of interest" description="Disordered" evidence="1">
    <location>
        <begin position="1"/>
        <end position="31"/>
    </location>
</feature>
<dbReference type="Proteomes" id="UP001055101">
    <property type="component" value="Unassembled WGS sequence"/>
</dbReference>
<evidence type="ECO:0000256" key="1">
    <source>
        <dbReference type="SAM" id="MobiDB-lite"/>
    </source>
</evidence>
<dbReference type="EMBL" id="BPRA01000015">
    <property type="protein sequence ID" value="GJE56896.1"/>
    <property type="molecule type" value="Genomic_DNA"/>
</dbReference>